<evidence type="ECO:0000313" key="1">
    <source>
        <dbReference type="EMBL" id="POY37214.1"/>
    </source>
</evidence>
<name>A0A2S5A3W7_9SPHI</name>
<organism evidence="1 2">
    <name type="scientific">Solitalea longa</name>
    <dbReference type="NCBI Taxonomy" id="2079460"/>
    <lineage>
        <taxon>Bacteria</taxon>
        <taxon>Pseudomonadati</taxon>
        <taxon>Bacteroidota</taxon>
        <taxon>Sphingobacteriia</taxon>
        <taxon>Sphingobacteriales</taxon>
        <taxon>Sphingobacteriaceae</taxon>
        <taxon>Solitalea</taxon>
    </lineage>
</organism>
<reference evidence="1 2" key="1">
    <citation type="submission" date="2018-01" db="EMBL/GenBank/DDBJ databases">
        <authorList>
            <person name="Gaut B.S."/>
            <person name="Morton B.R."/>
            <person name="Clegg M.T."/>
            <person name="Duvall M.R."/>
        </authorList>
    </citation>
    <scope>NUCLEOTIDE SEQUENCE [LARGE SCALE GENOMIC DNA]</scope>
    <source>
        <strain evidence="1 2">HR-AV</strain>
    </source>
</reference>
<sequence length="290" mass="31018">MKTTLLLFACSAIFISCSKSDEEPSSKARLIFKFKFDPTQVRLNNIGQASTIPAGNAAQSPTFNLMSSHYIELAPNALTQLGAGTVLFHAAETTTGGANAIDFSKNKAVGNGEEFFSMPLKDIKPGSYEWLRVSLAYQNYDIAIKAKNPLDQSTTISATGTLASFIGFNTYINSFTIKNTSMTVNANKAQGFWAFEVLGKNFSGDAAKTTVVNPISSTSPIPAGSCVVTGAFNNKLTITGNETKDIVIEVSLSTNNSFEWKEVIADGSFQPDAGETVQDMGVRGMIPTVK</sequence>
<dbReference type="EMBL" id="PQVF01000005">
    <property type="protein sequence ID" value="POY37214.1"/>
    <property type="molecule type" value="Genomic_DNA"/>
</dbReference>
<comment type="caution">
    <text evidence="1">The sequence shown here is derived from an EMBL/GenBank/DDBJ whole genome shotgun (WGS) entry which is preliminary data.</text>
</comment>
<proteinExistence type="predicted"/>
<dbReference type="Proteomes" id="UP000236893">
    <property type="component" value="Unassembled WGS sequence"/>
</dbReference>
<dbReference type="OrthoDB" id="978343at2"/>
<evidence type="ECO:0000313" key="2">
    <source>
        <dbReference type="Proteomes" id="UP000236893"/>
    </source>
</evidence>
<keyword evidence="2" id="KW-1185">Reference proteome</keyword>
<evidence type="ECO:0008006" key="3">
    <source>
        <dbReference type="Google" id="ProtNLM"/>
    </source>
</evidence>
<accession>A0A2S5A3W7</accession>
<gene>
    <name evidence="1" type="ORF">C3K47_08915</name>
</gene>
<dbReference type="AlphaFoldDB" id="A0A2S5A3W7"/>
<dbReference type="PROSITE" id="PS51257">
    <property type="entry name" value="PROKAR_LIPOPROTEIN"/>
    <property type="match status" value="1"/>
</dbReference>
<protein>
    <recommendedName>
        <fullName evidence="3">Lipoprotein</fullName>
    </recommendedName>
</protein>